<dbReference type="AlphaFoldDB" id="A0A2V3TYH8"/>
<name>A0A2V3TYH8_9HYPH</name>
<accession>A0A2V3TYH8</accession>
<dbReference type="RefSeq" id="WP_110377041.1">
    <property type="nucleotide sequence ID" value="NZ_CAKNFM010000006.1"/>
</dbReference>
<dbReference type="InterPro" id="IPR038058">
    <property type="entry name" value="PhnH-like_sp"/>
</dbReference>
<keyword evidence="2" id="KW-1185">Reference proteome</keyword>
<dbReference type="PIRSF" id="PIRSF020680">
    <property type="entry name" value="PhnH"/>
    <property type="match status" value="1"/>
</dbReference>
<reference evidence="1 2" key="1">
    <citation type="submission" date="2018-05" db="EMBL/GenBank/DDBJ databases">
        <title>Genomic Encyclopedia of Type Strains, Phase IV (KMG-IV): sequencing the most valuable type-strain genomes for metagenomic binning, comparative biology and taxonomic classification.</title>
        <authorList>
            <person name="Goeker M."/>
        </authorList>
    </citation>
    <scope>NUCLEOTIDE SEQUENCE [LARGE SCALE GENOMIC DNA]</scope>
    <source>
        <strain evidence="1 2">DSM 6462</strain>
    </source>
</reference>
<gene>
    <name evidence="1" type="ORF">C7450_111103</name>
</gene>
<dbReference type="Gene3D" id="3.40.50.11310">
    <property type="entry name" value="Bacterial phosphonate metabolism protein PhnH"/>
    <property type="match status" value="1"/>
</dbReference>
<dbReference type="Pfam" id="PF05845">
    <property type="entry name" value="PhnH"/>
    <property type="match status" value="1"/>
</dbReference>
<organism evidence="1 2">
    <name type="scientific">Chelatococcus asaccharovorans</name>
    <dbReference type="NCBI Taxonomy" id="28210"/>
    <lineage>
        <taxon>Bacteria</taxon>
        <taxon>Pseudomonadati</taxon>
        <taxon>Pseudomonadota</taxon>
        <taxon>Alphaproteobacteria</taxon>
        <taxon>Hyphomicrobiales</taxon>
        <taxon>Chelatococcaceae</taxon>
        <taxon>Chelatococcus</taxon>
    </lineage>
</organism>
<proteinExistence type="predicted"/>
<evidence type="ECO:0000313" key="2">
    <source>
        <dbReference type="Proteomes" id="UP000248021"/>
    </source>
</evidence>
<dbReference type="EMBL" id="QJJK01000011">
    <property type="protein sequence ID" value="PXW54572.1"/>
    <property type="molecule type" value="Genomic_DNA"/>
</dbReference>
<dbReference type="NCBIfam" id="TIGR03292">
    <property type="entry name" value="PhnH_redo"/>
    <property type="match status" value="1"/>
</dbReference>
<dbReference type="InterPro" id="IPR008772">
    <property type="entry name" value="Phosphonate_metab_PhnH"/>
</dbReference>
<dbReference type="Proteomes" id="UP000248021">
    <property type="component" value="Unassembled WGS sequence"/>
</dbReference>
<comment type="caution">
    <text evidence="1">The sequence shown here is derived from an EMBL/GenBank/DDBJ whole genome shotgun (WGS) entry which is preliminary data.</text>
</comment>
<dbReference type="OrthoDB" id="9814509at2"/>
<dbReference type="GO" id="GO:0019634">
    <property type="term" value="P:organic phosphonate metabolic process"/>
    <property type="evidence" value="ECO:0007669"/>
    <property type="project" value="InterPro"/>
</dbReference>
<evidence type="ECO:0000313" key="1">
    <source>
        <dbReference type="EMBL" id="PXW54572.1"/>
    </source>
</evidence>
<protein>
    <submittedName>
        <fullName evidence="1">Alpha-D-ribose 1-methylphosphonate 5-triphosphate synthase subunit PhnH</fullName>
    </submittedName>
</protein>
<sequence length="201" mass="21248">MTLAFDSAGLGPGFADPVFDSQSVFRSVLNAVAYPGAIERLAHRPGAPEGLDPAMASVVLTLCDLDTPIWSDAALSSEAVSTYLRFHCGAPLVAAAADARFGLIGDAAAMPRLDAFAMGDERYPDRSTTLVVTVPSLTEGPQRQWSGPGILRRRTVAVAGLPDWFWADWALNQGLYPLGVDVLFACGDAVMGLPRGITVKE</sequence>
<dbReference type="SUPFAM" id="SSF159709">
    <property type="entry name" value="PhnH-like"/>
    <property type="match status" value="1"/>
</dbReference>